<dbReference type="EMBL" id="ML977504">
    <property type="protein sequence ID" value="KAF2130325.1"/>
    <property type="molecule type" value="Genomic_DNA"/>
</dbReference>
<keyword evidence="2" id="KW-1185">Reference proteome</keyword>
<dbReference type="RefSeq" id="XP_033524712.1">
    <property type="nucleotide sequence ID" value="XM_033662867.1"/>
</dbReference>
<feature type="non-terminal residue" evidence="1">
    <location>
        <position position="259"/>
    </location>
</feature>
<feature type="non-terminal residue" evidence="1">
    <location>
        <position position="1"/>
    </location>
</feature>
<proteinExistence type="predicted"/>
<evidence type="ECO:0000313" key="2">
    <source>
        <dbReference type="Proteomes" id="UP000799771"/>
    </source>
</evidence>
<dbReference type="OrthoDB" id="3790454at2759"/>
<dbReference type="GeneID" id="54403299"/>
<reference evidence="1" key="1">
    <citation type="journal article" date="2020" name="Stud. Mycol.">
        <title>101 Dothideomycetes genomes: a test case for predicting lifestyles and emergence of pathogens.</title>
        <authorList>
            <person name="Haridas S."/>
            <person name="Albert R."/>
            <person name="Binder M."/>
            <person name="Bloem J."/>
            <person name="Labutti K."/>
            <person name="Salamov A."/>
            <person name="Andreopoulos B."/>
            <person name="Baker S."/>
            <person name="Barry K."/>
            <person name="Bills G."/>
            <person name="Bluhm B."/>
            <person name="Cannon C."/>
            <person name="Castanera R."/>
            <person name="Culley D."/>
            <person name="Daum C."/>
            <person name="Ezra D."/>
            <person name="Gonzalez J."/>
            <person name="Henrissat B."/>
            <person name="Kuo A."/>
            <person name="Liang C."/>
            <person name="Lipzen A."/>
            <person name="Lutzoni F."/>
            <person name="Magnuson J."/>
            <person name="Mondo S."/>
            <person name="Nolan M."/>
            <person name="Ohm R."/>
            <person name="Pangilinan J."/>
            <person name="Park H.-J."/>
            <person name="Ramirez L."/>
            <person name="Alfaro M."/>
            <person name="Sun H."/>
            <person name="Tritt A."/>
            <person name="Yoshinaga Y."/>
            <person name="Zwiers L.-H."/>
            <person name="Turgeon B."/>
            <person name="Goodwin S."/>
            <person name="Spatafora J."/>
            <person name="Crous P."/>
            <person name="Grigoriev I."/>
        </authorList>
    </citation>
    <scope>NUCLEOTIDE SEQUENCE</scope>
    <source>
        <strain evidence="1">CBS 119687</strain>
    </source>
</reference>
<dbReference type="AlphaFoldDB" id="A0A6A6AGT4"/>
<organism evidence="1 2">
    <name type="scientific">Dothidotthia symphoricarpi CBS 119687</name>
    <dbReference type="NCBI Taxonomy" id="1392245"/>
    <lineage>
        <taxon>Eukaryota</taxon>
        <taxon>Fungi</taxon>
        <taxon>Dikarya</taxon>
        <taxon>Ascomycota</taxon>
        <taxon>Pezizomycotina</taxon>
        <taxon>Dothideomycetes</taxon>
        <taxon>Pleosporomycetidae</taxon>
        <taxon>Pleosporales</taxon>
        <taxon>Dothidotthiaceae</taxon>
        <taxon>Dothidotthia</taxon>
    </lineage>
</organism>
<protein>
    <submittedName>
        <fullName evidence="1">Uncharacterized protein</fullName>
    </submittedName>
</protein>
<gene>
    <name evidence="1" type="ORF">P153DRAFT_265728</name>
</gene>
<evidence type="ECO:0000313" key="1">
    <source>
        <dbReference type="EMBL" id="KAF2130325.1"/>
    </source>
</evidence>
<name>A0A6A6AGT4_9PLEO</name>
<dbReference type="Proteomes" id="UP000799771">
    <property type="component" value="Unassembled WGS sequence"/>
</dbReference>
<sequence>PAHYLLPPTIPSPFTGTLDASLDAIADFGAKYAGTQGVTNALLEEVDTRTNWPILLRAMITKGDSNGPTGRGRFLLETFLFLVTRTLLPEQIAENRDLMARLYERKKQLAIRVVLRYDMVREWKVFGGAKVEVSSLPPAVPPVTPPLPVSVPVDYPDRRPLMLNVLSTLIVAPPGGWTTHAVRERMKHHVTDLDDYLLLSDEKVALWSMDMVLIMASQIVLAWQWLRANNEILGDMEIGGWEELEGSKEECEWIAADMR</sequence>
<accession>A0A6A6AGT4</accession>